<accession>A0A0C9ZN56</accession>
<evidence type="ECO:0000313" key="1">
    <source>
        <dbReference type="EMBL" id="KIK21248.1"/>
    </source>
</evidence>
<protein>
    <submittedName>
        <fullName evidence="1">Uncharacterized protein</fullName>
    </submittedName>
</protein>
<reference evidence="1 2" key="1">
    <citation type="submission" date="2014-04" db="EMBL/GenBank/DDBJ databases">
        <authorList>
            <consortium name="DOE Joint Genome Institute"/>
            <person name="Kuo A."/>
            <person name="Kohler A."/>
            <person name="Costa M.D."/>
            <person name="Nagy L.G."/>
            <person name="Floudas D."/>
            <person name="Copeland A."/>
            <person name="Barry K.W."/>
            <person name="Cichocki N."/>
            <person name="Veneault-Fourrey C."/>
            <person name="LaButti K."/>
            <person name="Lindquist E.A."/>
            <person name="Lipzen A."/>
            <person name="Lundell T."/>
            <person name="Morin E."/>
            <person name="Murat C."/>
            <person name="Sun H."/>
            <person name="Tunlid A."/>
            <person name="Henrissat B."/>
            <person name="Grigoriev I.V."/>
            <person name="Hibbett D.S."/>
            <person name="Martin F."/>
            <person name="Nordberg H.P."/>
            <person name="Cantor M.N."/>
            <person name="Hua S.X."/>
        </authorList>
    </citation>
    <scope>NUCLEOTIDE SEQUENCE [LARGE SCALE GENOMIC DNA]</scope>
    <source>
        <strain evidence="1 2">441</strain>
    </source>
</reference>
<dbReference type="HOGENOM" id="CLU_3051290_0_0_1"/>
<sequence>MVVPELLGRQTVSARPRQCDVFGGSSLAKAVRPYLLKRHVRKDCSLCNVWYTRR</sequence>
<keyword evidence="2" id="KW-1185">Reference proteome</keyword>
<reference evidence="2" key="2">
    <citation type="submission" date="2015-01" db="EMBL/GenBank/DDBJ databases">
        <title>Evolutionary Origins and Diversification of the Mycorrhizal Mutualists.</title>
        <authorList>
            <consortium name="DOE Joint Genome Institute"/>
            <consortium name="Mycorrhizal Genomics Consortium"/>
            <person name="Kohler A."/>
            <person name="Kuo A."/>
            <person name="Nagy L.G."/>
            <person name="Floudas D."/>
            <person name="Copeland A."/>
            <person name="Barry K.W."/>
            <person name="Cichocki N."/>
            <person name="Veneault-Fourrey C."/>
            <person name="LaButti K."/>
            <person name="Lindquist E.A."/>
            <person name="Lipzen A."/>
            <person name="Lundell T."/>
            <person name="Morin E."/>
            <person name="Murat C."/>
            <person name="Riley R."/>
            <person name="Ohm R."/>
            <person name="Sun H."/>
            <person name="Tunlid A."/>
            <person name="Henrissat B."/>
            <person name="Grigoriev I.V."/>
            <person name="Hibbett D.S."/>
            <person name="Martin F."/>
        </authorList>
    </citation>
    <scope>NUCLEOTIDE SEQUENCE [LARGE SCALE GENOMIC DNA]</scope>
    <source>
        <strain evidence="2">441</strain>
    </source>
</reference>
<organism evidence="1 2">
    <name type="scientific">Pisolithus microcarpus 441</name>
    <dbReference type="NCBI Taxonomy" id="765257"/>
    <lineage>
        <taxon>Eukaryota</taxon>
        <taxon>Fungi</taxon>
        <taxon>Dikarya</taxon>
        <taxon>Basidiomycota</taxon>
        <taxon>Agaricomycotina</taxon>
        <taxon>Agaricomycetes</taxon>
        <taxon>Agaricomycetidae</taxon>
        <taxon>Boletales</taxon>
        <taxon>Sclerodermatineae</taxon>
        <taxon>Pisolithaceae</taxon>
        <taxon>Pisolithus</taxon>
    </lineage>
</organism>
<name>A0A0C9ZN56_9AGAM</name>
<dbReference type="AlphaFoldDB" id="A0A0C9ZN56"/>
<dbReference type="EMBL" id="KN833753">
    <property type="protein sequence ID" value="KIK21248.1"/>
    <property type="molecule type" value="Genomic_DNA"/>
</dbReference>
<gene>
    <name evidence="1" type="ORF">PISMIDRAFT_681461</name>
</gene>
<proteinExistence type="predicted"/>
<dbReference type="Proteomes" id="UP000054018">
    <property type="component" value="Unassembled WGS sequence"/>
</dbReference>
<evidence type="ECO:0000313" key="2">
    <source>
        <dbReference type="Proteomes" id="UP000054018"/>
    </source>
</evidence>